<name>A0ACC2ENS6_DIPCM</name>
<organism evidence="1 2">
    <name type="scientific">Diphasiastrum complanatum</name>
    <name type="common">Issler's clubmoss</name>
    <name type="synonym">Lycopodium complanatum</name>
    <dbReference type="NCBI Taxonomy" id="34168"/>
    <lineage>
        <taxon>Eukaryota</taxon>
        <taxon>Viridiplantae</taxon>
        <taxon>Streptophyta</taxon>
        <taxon>Embryophyta</taxon>
        <taxon>Tracheophyta</taxon>
        <taxon>Lycopodiopsida</taxon>
        <taxon>Lycopodiales</taxon>
        <taxon>Lycopodiaceae</taxon>
        <taxon>Lycopodioideae</taxon>
        <taxon>Diphasiastrum</taxon>
    </lineage>
</organism>
<keyword evidence="2" id="KW-1185">Reference proteome</keyword>
<accession>A0ACC2ENS6</accession>
<dbReference type="Proteomes" id="UP001162992">
    <property type="component" value="Chromosome 1"/>
</dbReference>
<dbReference type="EMBL" id="CM055092">
    <property type="protein sequence ID" value="KAJ7568169.1"/>
    <property type="molecule type" value="Genomic_DNA"/>
</dbReference>
<reference evidence="2" key="1">
    <citation type="journal article" date="2024" name="Proc. Natl. Acad. Sci. U.S.A.">
        <title>Extraordinary preservation of gene collinearity over three hundred million years revealed in homosporous lycophytes.</title>
        <authorList>
            <person name="Li C."/>
            <person name="Wickell D."/>
            <person name="Kuo L.Y."/>
            <person name="Chen X."/>
            <person name="Nie B."/>
            <person name="Liao X."/>
            <person name="Peng D."/>
            <person name="Ji J."/>
            <person name="Jenkins J."/>
            <person name="Williams M."/>
            <person name="Shu S."/>
            <person name="Plott C."/>
            <person name="Barry K."/>
            <person name="Rajasekar S."/>
            <person name="Grimwood J."/>
            <person name="Han X."/>
            <person name="Sun S."/>
            <person name="Hou Z."/>
            <person name="He W."/>
            <person name="Dai G."/>
            <person name="Sun C."/>
            <person name="Schmutz J."/>
            <person name="Leebens-Mack J.H."/>
            <person name="Li F.W."/>
            <person name="Wang L."/>
        </authorList>
    </citation>
    <scope>NUCLEOTIDE SEQUENCE [LARGE SCALE GENOMIC DNA]</scope>
    <source>
        <strain evidence="2">cv. PW_Plant_1</strain>
    </source>
</reference>
<comment type="caution">
    <text evidence="1">The sequence shown here is derived from an EMBL/GenBank/DDBJ whole genome shotgun (WGS) entry which is preliminary data.</text>
</comment>
<evidence type="ECO:0000313" key="2">
    <source>
        <dbReference type="Proteomes" id="UP001162992"/>
    </source>
</evidence>
<gene>
    <name evidence="1" type="ORF">O6H91_01G021200</name>
</gene>
<sequence length="655" mass="71808">MEECDSWEDMEASAPAVAPAPLSRLNANAPAFSFNPSAPSFNPSASSFIPFSPAAGIPSHNLQAQVPVIPVAASHTGLFIPDLSVPHGAAASGFGNAHAHEGPIATPMAVDSITESSQSTEAPVADSFGGKQSEQEEAGFEDSKEMSPETDLPDTDAKEHASASSESVNRPISGDKDAAELKFSTLNIKDESMHDDEYEAGKSSEVRSKPAEAIEENLDTRQHLNVVFIGHVDAGKSTIGGQILYLSNMVDDRTIQKYEREAKDKNRESWYMAYIMDTNEEERAKGITVEVGRAFFETKKTRFTILDAPGHKNYVPNMISGASQADVGVLVIAARKGEFETGFERGGQTREHAQLAKTLGVSKLLVVVNKMDDPSVQWSKERFDEIEKKIVPFLRSCGYNVKKDVQFLPISGLYGLNMKDRLPKSTCPWWDGPCLFEALDAVEVPERDPSGPFRMPLIDKYKDMGTVVMGKTESGSVRRGDNLIIMPNKARVKVVTIYRDADEVNYARPGENLRIRLAGVEEEEISPGFVLSSVNKPISAVLEFDAQLQILELLDHKAIFTAGYKAVLHIHSVVEECEITELLQQIDPKTKKAIKKRVLFVKSGAVVVVRIQVNALICVEKFEDFPQLGRFTLRDEGKTVAIGKVVKLPKASSQE</sequence>
<proteinExistence type="predicted"/>
<protein>
    <submittedName>
        <fullName evidence="1">Uncharacterized protein</fullName>
    </submittedName>
</protein>
<evidence type="ECO:0000313" key="1">
    <source>
        <dbReference type="EMBL" id="KAJ7568169.1"/>
    </source>
</evidence>